<sequence length="168" mass="18900">MTITMIAAMARGRVIGVNNGMPWHLPAEMAHFRRSTLGRTVIMGRKTFESFGARPLPKRRNVILTRSQDFAPEGCEVVHSVEEAIAKYGADSVHSDSDELMIIGGTEIYKQFLPHADKLLLTEVHADVDGDAHFPDFAPSEWFAQSREPHAKDENNAYDFEIVTYVRK</sequence>
<dbReference type="GO" id="GO:0070401">
    <property type="term" value="F:NADP+ binding"/>
    <property type="evidence" value="ECO:0007669"/>
    <property type="project" value="UniProtKB-ARBA"/>
</dbReference>
<feature type="domain" description="DHFR" evidence="10">
    <location>
        <begin position="2"/>
        <end position="167"/>
    </location>
</feature>
<dbReference type="GO" id="GO:0004146">
    <property type="term" value="F:dihydrofolate reductase activity"/>
    <property type="evidence" value="ECO:0007669"/>
    <property type="project" value="UniProtKB-EC"/>
</dbReference>
<comment type="function">
    <text evidence="7 8">Key enzyme in folate metabolism. Catalyzes an essential reaction for de novo glycine and purine synthesis, and for DNA precursor synthesis.</text>
</comment>
<dbReference type="NCBIfam" id="NF008037">
    <property type="entry name" value="PRK10769.1"/>
    <property type="match status" value="1"/>
</dbReference>
<keyword evidence="12" id="KW-1185">Reference proteome</keyword>
<dbReference type="PRINTS" id="PR00070">
    <property type="entry name" value="DHFR"/>
</dbReference>
<dbReference type="Proteomes" id="UP000272528">
    <property type="component" value="Chromosome"/>
</dbReference>
<dbReference type="UniPathway" id="UPA00077">
    <property type="reaction ID" value="UER00158"/>
</dbReference>
<dbReference type="EMBL" id="CP034437">
    <property type="protein sequence ID" value="AZN41948.1"/>
    <property type="molecule type" value="Genomic_DNA"/>
</dbReference>
<dbReference type="PROSITE" id="PS51330">
    <property type="entry name" value="DHFR_2"/>
    <property type="match status" value="1"/>
</dbReference>
<dbReference type="RefSeq" id="WP_126017654.1">
    <property type="nucleotide sequence ID" value="NZ_CP034437.1"/>
</dbReference>
<dbReference type="InterPro" id="IPR024072">
    <property type="entry name" value="DHFR-like_dom_sf"/>
</dbReference>
<dbReference type="GO" id="GO:0046654">
    <property type="term" value="P:tetrahydrofolate biosynthetic process"/>
    <property type="evidence" value="ECO:0007669"/>
    <property type="project" value="UniProtKB-UniPathway"/>
</dbReference>
<accession>A0A3Q8X7B7</accession>
<dbReference type="AlphaFoldDB" id="A0A3Q8X7B7"/>
<evidence type="ECO:0000313" key="11">
    <source>
        <dbReference type="EMBL" id="AZN41948.1"/>
    </source>
</evidence>
<evidence type="ECO:0000256" key="2">
    <source>
        <dbReference type="ARBA" id="ARBA00009539"/>
    </source>
</evidence>
<dbReference type="GO" id="GO:0046452">
    <property type="term" value="P:dihydrofolate metabolic process"/>
    <property type="evidence" value="ECO:0007669"/>
    <property type="project" value="TreeGrafter"/>
</dbReference>
<dbReference type="FunFam" id="3.40.430.10:FF:000001">
    <property type="entry name" value="Dihydrofolate reductase"/>
    <property type="match status" value="1"/>
</dbReference>
<evidence type="ECO:0000256" key="3">
    <source>
        <dbReference type="ARBA" id="ARBA00012856"/>
    </source>
</evidence>
<proteinExistence type="inferred from homology"/>
<dbReference type="PANTHER" id="PTHR48069">
    <property type="entry name" value="DIHYDROFOLATE REDUCTASE"/>
    <property type="match status" value="1"/>
</dbReference>
<evidence type="ECO:0000256" key="8">
    <source>
        <dbReference type="PIRNR" id="PIRNR000194"/>
    </source>
</evidence>
<organism evidence="11 12">
    <name type="scientific">Paenibacillus albus</name>
    <dbReference type="NCBI Taxonomy" id="2495582"/>
    <lineage>
        <taxon>Bacteria</taxon>
        <taxon>Bacillati</taxon>
        <taxon>Bacillota</taxon>
        <taxon>Bacilli</taxon>
        <taxon>Bacillales</taxon>
        <taxon>Paenibacillaceae</taxon>
        <taxon>Paenibacillus</taxon>
    </lineage>
</organism>
<keyword evidence="6 8" id="KW-0560">Oxidoreductase</keyword>
<dbReference type="GO" id="GO:0005829">
    <property type="term" value="C:cytosol"/>
    <property type="evidence" value="ECO:0007669"/>
    <property type="project" value="TreeGrafter"/>
</dbReference>
<dbReference type="InterPro" id="IPR017925">
    <property type="entry name" value="DHFR_CS"/>
</dbReference>
<evidence type="ECO:0000259" key="10">
    <source>
        <dbReference type="PROSITE" id="PS51330"/>
    </source>
</evidence>
<dbReference type="InterPro" id="IPR012259">
    <property type="entry name" value="DHFR"/>
</dbReference>
<evidence type="ECO:0000256" key="4">
    <source>
        <dbReference type="ARBA" id="ARBA00022563"/>
    </source>
</evidence>
<keyword evidence="5 8" id="KW-0521">NADP</keyword>
<dbReference type="SUPFAM" id="SSF53597">
    <property type="entry name" value="Dihydrofolate reductase-like"/>
    <property type="match status" value="1"/>
</dbReference>
<keyword evidence="4 8" id="KW-0554">One-carbon metabolism</keyword>
<evidence type="ECO:0000256" key="6">
    <source>
        <dbReference type="ARBA" id="ARBA00023002"/>
    </source>
</evidence>
<dbReference type="Gene3D" id="3.40.430.10">
    <property type="entry name" value="Dihydrofolate Reductase, subunit A"/>
    <property type="match status" value="1"/>
</dbReference>
<dbReference type="PROSITE" id="PS00075">
    <property type="entry name" value="DHFR_1"/>
    <property type="match status" value="1"/>
</dbReference>
<dbReference type="EC" id="1.5.1.3" evidence="3 8"/>
<evidence type="ECO:0000256" key="5">
    <source>
        <dbReference type="ARBA" id="ARBA00022857"/>
    </source>
</evidence>
<evidence type="ECO:0000313" key="12">
    <source>
        <dbReference type="Proteomes" id="UP000272528"/>
    </source>
</evidence>
<dbReference type="OrthoDB" id="9804315at2"/>
<dbReference type="GO" id="GO:0046655">
    <property type="term" value="P:folic acid metabolic process"/>
    <property type="evidence" value="ECO:0007669"/>
    <property type="project" value="TreeGrafter"/>
</dbReference>
<dbReference type="PANTHER" id="PTHR48069:SF3">
    <property type="entry name" value="DIHYDROFOLATE REDUCTASE"/>
    <property type="match status" value="1"/>
</dbReference>
<evidence type="ECO:0000256" key="9">
    <source>
        <dbReference type="RuleBase" id="RU004474"/>
    </source>
</evidence>
<comment type="pathway">
    <text evidence="1 8">Cofactor biosynthesis; tetrahydrofolate biosynthesis; 5,6,7,8-tetrahydrofolate from 7,8-dihydrofolate: step 1/1.</text>
</comment>
<comment type="catalytic activity">
    <reaction evidence="8">
        <text>(6S)-5,6,7,8-tetrahydrofolate + NADP(+) = 7,8-dihydrofolate + NADPH + H(+)</text>
        <dbReference type="Rhea" id="RHEA:15009"/>
        <dbReference type="ChEBI" id="CHEBI:15378"/>
        <dbReference type="ChEBI" id="CHEBI:57451"/>
        <dbReference type="ChEBI" id="CHEBI:57453"/>
        <dbReference type="ChEBI" id="CHEBI:57783"/>
        <dbReference type="ChEBI" id="CHEBI:58349"/>
        <dbReference type="EC" id="1.5.1.3"/>
    </reaction>
</comment>
<dbReference type="GO" id="GO:0006730">
    <property type="term" value="P:one-carbon metabolic process"/>
    <property type="evidence" value="ECO:0007669"/>
    <property type="project" value="UniProtKB-KW"/>
</dbReference>
<name>A0A3Q8X7B7_9BACL</name>
<protein>
    <recommendedName>
        <fullName evidence="3 8">Dihydrofolate reductase</fullName>
        <ecNumber evidence="3 8">1.5.1.3</ecNumber>
    </recommendedName>
</protein>
<comment type="similarity">
    <text evidence="2 8 9">Belongs to the dihydrofolate reductase family.</text>
</comment>
<evidence type="ECO:0000256" key="1">
    <source>
        <dbReference type="ARBA" id="ARBA00004903"/>
    </source>
</evidence>
<dbReference type="Pfam" id="PF00186">
    <property type="entry name" value="DHFR_1"/>
    <property type="match status" value="1"/>
</dbReference>
<dbReference type="KEGG" id="palb:EJC50_21385"/>
<reference evidence="12" key="1">
    <citation type="submission" date="2018-12" db="EMBL/GenBank/DDBJ databases">
        <title>Genome sequence of Peanibacillus sp.</title>
        <authorList>
            <person name="Subramani G."/>
            <person name="Srinivasan S."/>
            <person name="Kim M.K."/>
        </authorList>
    </citation>
    <scope>NUCLEOTIDE SEQUENCE [LARGE SCALE GENOMIC DNA]</scope>
    <source>
        <strain evidence="12">18JY67-1</strain>
    </source>
</reference>
<dbReference type="InterPro" id="IPR001796">
    <property type="entry name" value="DHFR_dom"/>
</dbReference>
<evidence type="ECO:0000256" key="7">
    <source>
        <dbReference type="ARBA" id="ARBA00025067"/>
    </source>
</evidence>
<dbReference type="PIRSF" id="PIRSF000194">
    <property type="entry name" value="DHFR"/>
    <property type="match status" value="1"/>
</dbReference>
<gene>
    <name evidence="11" type="ORF">EJC50_21385</name>
</gene>
<dbReference type="CDD" id="cd00209">
    <property type="entry name" value="DHFR"/>
    <property type="match status" value="1"/>
</dbReference>